<sequence>MVAAKHCGYELERLLTLLNQKPINEFKVETKLNLSEQRVIHSDVDRTRPKVLSDNERIQLETMLTFYCKELKITYKQGMNELMAPFLLMTRKGIALHEAYASFKKFIQITLPTMFIDNAFRPLHGLFLIFNLLFRYHEPDLCSFFQENTVYPECYATSWFVTAFASKIKNIETLSYLWESLVQESDVLFICYISIALLQRYKSKLLEEQGPSIAQVISKIKLESIEEIAYLIEKAQDLKRKMPFSLHMKLQNYNIYNLDTIDSVLAALNKEYCLSVLPREVMQNCYPGQKFCTCIDEKCSWCTSQVPEIPIVLIDCRPDSEQRHGRFPNSILLDKRAYNDENIMINIPDSFNELKGVFHIFLLGNKEFRASDFSLRKNSDEEDPVQNMLENLLQLFIIKGFPYVSLVEGGFQKCHEFAMHYKLNIENHQNASCDVCNPNVSCSSIESKLRKLKDVIHGKVRAFTTVVKDIGKSISPTEPAKKLSDSEKYLSDPSAKFYLCKKYDEESNCVIQSSMSLIITETEIAIGQIRNNRKRSITQVIDSKKISSLQKFTTKLNPNTMLNFYFGKSSKPICIILKSTREVHECSSLISKYYKSNKEW</sequence>
<dbReference type="InterPro" id="IPR039755">
    <property type="entry name" value="TBC1D23"/>
</dbReference>
<dbReference type="InterPro" id="IPR035969">
    <property type="entry name" value="Rab-GAP_TBC_sf"/>
</dbReference>
<dbReference type="EMBL" id="CAJZBQ010000006">
    <property type="protein sequence ID" value="CAG9312463.1"/>
    <property type="molecule type" value="Genomic_DNA"/>
</dbReference>
<evidence type="ECO:0000313" key="3">
    <source>
        <dbReference type="Proteomes" id="UP001162131"/>
    </source>
</evidence>
<proteinExistence type="predicted"/>
<protein>
    <recommendedName>
        <fullName evidence="1">Rab-GAP TBC domain-containing protein</fullName>
    </recommendedName>
</protein>
<reference evidence="2" key="1">
    <citation type="submission" date="2021-09" db="EMBL/GenBank/DDBJ databases">
        <authorList>
            <consortium name="AG Swart"/>
            <person name="Singh M."/>
            <person name="Singh A."/>
            <person name="Seah K."/>
            <person name="Emmerich C."/>
        </authorList>
    </citation>
    <scope>NUCLEOTIDE SEQUENCE</scope>
    <source>
        <strain evidence="2">ATCC30299</strain>
    </source>
</reference>
<dbReference type="Pfam" id="PF00566">
    <property type="entry name" value="RabGAP-TBC"/>
    <property type="match status" value="1"/>
</dbReference>
<comment type="caution">
    <text evidence="2">The sequence shown here is derived from an EMBL/GenBank/DDBJ whole genome shotgun (WGS) entry which is preliminary data.</text>
</comment>
<accession>A0AAU9IJU6</accession>
<dbReference type="Gene3D" id="1.10.472.80">
    <property type="entry name" value="Ypt/Rab-GAP domain of gyp1p, domain 3"/>
    <property type="match status" value="1"/>
</dbReference>
<gene>
    <name evidence="2" type="ORF">BSTOLATCC_MIC6566</name>
</gene>
<name>A0AAU9IJU6_9CILI</name>
<dbReference type="PANTHER" id="PTHR13297:SF5">
    <property type="entry name" value="TBC1 DOMAIN FAMILY MEMBER 23"/>
    <property type="match status" value="1"/>
</dbReference>
<dbReference type="GO" id="GO:0099041">
    <property type="term" value="P:vesicle tethering to Golgi"/>
    <property type="evidence" value="ECO:0007669"/>
    <property type="project" value="TreeGrafter"/>
</dbReference>
<evidence type="ECO:0000313" key="2">
    <source>
        <dbReference type="EMBL" id="CAG9312463.1"/>
    </source>
</evidence>
<dbReference type="SMART" id="SM00164">
    <property type="entry name" value="TBC"/>
    <property type="match status" value="1"/>
</dbReference>
<dbReference type="PROSITE" id="PS50086">
    <property type="entry name" value="TBC_RABGAP"/>
    <property type="match status" value="1"/>
</dbReference>
<dbReference type="Proteomes" id="UP001162131">
    <property type="component" value="Unassembled WGS sequence"/>
</dbReference>
<dbReference type="GO" id="GO:0005829">
    <property type="term" value="C:cytosol"/>
    <property type="evidence" value="ECO:0007669"/>
    <property type="project" value="GOC"/>
</dbReference>
<organism evidence="2 3">
    <name type="scientific">Blepharisma stoltei</name>
    <dbReference type="NCBI Taxonomy" id="1481888"/>
    <lineage>
        <taxon>Eukaryota</taxon>
        <taxon>Sar</taxon>
        <taxon>Alveolata</taxon>
        <taxon>Ciliophora</taxon>
        <taxon>Postciliodesmatophora</taxon>
        <taxon>Heterotrichea</taxon>
        <taxon>Heterotrichida</taxon>
        <taxon>Blepharismidae</taxon>
        <taxon>Blepharisma</taxon>
    </lineage>
</organism>
<feature type="domain" description="Rab-GAP TBC" evidence="1">
    <location>
        <begin position="1"/>
        <end position="185"/>
    </location>
</feature>
<dbReference type="Gene3D" id="1.10.8.270">
    <property type="entry name" value="putative rabgap domain of human tbc1 domain family member 14 like domains"/>
    <property type="match status" value="1"/>
</dbReference>
<dbReference type="AlphaFoldDB" id="A0AAU9IJU6"/>
<dbReference type="GO" id="GO:0005802">
    <property type="term" value="C:trans-Golgi network"/>
    <property type="evidence" value="ECO:0007669"/>
    <property type="project" value="TreeGrafter"/>
</dbReference>
<dbReference type="InterPro" id="IPR000195">
    <property type="entry name" value="Rab-GAP-TBC_dom"/>
</dbReference>
<keyword evidence="3" id="KW-1185">Reference proteome</keyword>
<evidence type="ECO:0000259" key="1">
    <source>
        <dbReference type="PROSITE" id="PS50086"/>
    </source>
</evidence>
<dbReference type="GO" id="GO:0042147">
    <property type="term" value="P:retrograde transport, endosome to Golgi"/>
    <property type="evidence" value="ECO:0007669"/>
    <property type="project" value="InterPro"/>
</dbReference>
<dbReference type="PANTHER" id="PTHR13297">
    <property type="entry name" value="TBC1 DOMAIN FAMILY MEMBER 23-RELATED"/>
    <property type="match status" value="1"/>
</dbReference>
<dbReference type="SUPFAM" id="SSF47923">
    <property type="entry name" value="Ypt/Rab-GAP domain of gyp1p"/>
    <property type="match status" value="2"/>
</dbReference>